<dbReference type="RefSeq" id="WP_141646199.1">
    <property type="nucleotide sequence ID" value="NZ_VIFM01000156.1"/>
</dbReference>
<dbReference type="InterPro" id="IPR000642">
    <property type="entry name" value="Peptidase_M41"/>
</dbReference>
<dbReference type="InterPro" id="IPR037219">
    <property type="entry name" value="Peptidase_M41-like"/>
</dbReference>
<reference evidence="20 21" key="1">
    <citation type="submission" date="2019-06" db="EMBL/GenBank/DDBJ databases">
        <authorList>
            <person name="Livingstone P."/>
            <person name="Whitworth D."/>
        </authorList>
    </citation>
    <scope>NUCLEOTIDE SEQUENCE [LARGE SCALE GENOMIC DNA]</scope>
    <source>
        <strain evidence="20 21">AM401</strain>
    </source>
</reference>
<keyword evidence="9 16" id="KW-0378">Hydrolase</keyword>
<dbReference type="PANTHER" id="PTHR23076">
    <property type="entry name" value="METALLOPROTEASE M41 FTSH"/>
    <property type="match status" value="1"/>
</dbReference>
<evidence type="ECO:0000256" key="18">
    <source>
        <dbReference type="SAM" id="MobiDB-lite"/>
    </source>
</evidence>
<keyword evidence="11 16" id="KW-0067">ATP-binding</keyword>
<feature type="binding site" evidence="16">
    <location>
        <position position="417"/>
    </location>
    <ligand>
        <name>Zn(2+)</name>
        <dbReference type="ChEBI" id="CHEBI:29105"/>
        <note>catalytic</note>
    </ligand>
</feature>
<keyword evidence="3 16" id="KW-1003">Cell membrane</keyword>
<dbReference type="Pfam" id="PF01434">
    <property type="entry name" value="Peptidase_M41"/>
    <property type="match status" value="1"/>
</dbReference>
<protein>
    <recommendedName>
        <fullName evidence="16">ATP-dependent zinc metalloprotease FtsH</fullName>
        <ecNumber evidence="16">3.4.24.-</ecNumber>
    </recommendedName>
</protein>
<feature type="compositionally biased region" description="Basic and acidic residues" evidence="18">
    <location>
        <begin position="614"/>
        <end position="625"/>
    </location>
</feature>
<evidence type="ECO:0000256" key="12">
    <source>
        <dbReference type="ARBA" id="ARBA00022989"/>
    </source>
</evidence>
<dbReference type="PANTHER" id="PTHR23076:SF97">
    <property type="entry name" value="ATP-DEPENDENT ZINC METALLOPROTEASE YME1L1"/>
    <property type="match status" value="1"/>
</dbReference>
<dbReference type="Pfam" id="PF17862">
    <property type="entry name" value="AAA_lid_3"/>
    <property type="match status" value="1"/>
</dbReference>
<evidence type="ECO:0000256" key="15">
    <source>
        <dbReference type="ARBA" id="ARBA00061570"/>
    </source>
</evidence>
<dbReference type="InterPro" id="IPR027417">
    <property type="entry name" value="P-loop_NTPase"/>
</dbReference>
<evidence type="ECO:0000256" key="17">
    <source>
        <dbReference type="RuleBase" id="RU003651"/>
    </source>
</evidence>
<evidence type="ECO:0000256" key="11">
    <source>
        <dbReference type="ARBA" id="ARBA00022840"/>
    </source>
</evidence>
<dbReference type="EMBL" id="VIFM01000156">
    <property type="protein sequence ID" value="TQF12075.1"/>
    <property type="molecule type" value="Genomic_DNA"/>
</dbReference>
<feature type="transmembrane region" description="Helical" evidence="16">
    <location>
        <begin position="7"/>
        <end position="25"/>
    </location>
</feature>
<proteinExistence type="inferred from homology"/>
<comment type="similarity">
    <text evidence="15 16">In the central section; belongs to the AAA ATPase family.</text>
</comment>
<dbReference type="InterPro" id="IPR005936">
    <property type="entry name" value="FtsH"/>
</dbReference>
<dbReference type="Gene3D" id="3.30.720.210">
    <property type="match status" value="1"/>
</dbReference>
<comment type="subunit">
    <text evidence="16">Homohexamer.</text>
</comment>
<keyword evidence="8 16" id="KW-0547">Nucleotide-binding</keyword>
<dbReference type="FunFam" id="1.20.58.760:FF:000001">
    <property type="entry name" value="ATP-dependent zinc metalloprotease FtsH"/>
    <property type="match status" value="1"/>
</dbReference>
<accession>A0A540WSS1</accession>
<comment type="subcellular location">
    <subcellularLocation>
        <location evidence="16">Cell membrane</location>
        <topology evidence="16">Multi-pass membrane protein</topology>
        <orientation evidence="16">Cytoplasmic side</orientation>
    </subcellularLocation>
    <subcellularLocation>
        <location evidence="1">Membrane</location>
    </subcellularLocation>
</comment>
<keyword evidence="4" id="KW-0997">Cell inner membrane</keyword>
<sequence>MRSTYKTIGLWVILIVLFVAFYNFFSQGNDQVQEPSFTQLLTKVEEKKVKEVAVKGNTYSGKFVDTSEKFRTTGPAPDAAMLNQLRNNGVDVKYEREEQNSLWLTILGQWMPVVFLFLFFIFFMRQLQGGSGKAMTFGKSKAKLLSESHNKVTFADVAGVDECKEELEEIVAFLKDPKKFTKLGGRIPKGVLMMGPPGTGKTLLARAVAGEAGVPFFSISGSDFVEMFVGVGASRVRDLFEQGKKNAPCIIFIDEIDAVGRHRGAGLGGGHDEREQTLNQLLVEMDGFESNDGVILIAATNRPDVLDPALQRPGRFDRRIVVPRPDLKGRLGVLKVHTRRVPLAPEVDLEVIARGTPGMTGADLENLVNESALMAARQNKERVDLSDFEAAKDKVFMGPERRSMIMTEKEKKNTAVHEAGHALLAKLLPGCDPLHKVTIIPRGQALGVTWSLPTEDKVNGYKKQMLDQIAMAMGGRIAEELLFNEMSSGAANDIERATETARAMVCRWGMSEKLGPLAFGKSDGEVFLGRDFNSSKDYSEDTAREIDSEVRAIVVGCYERGKGLLTANLDALHRVSDALVEYETLDAEDVNILLQGGQLTRERPPPRVNAPPKATEKKDKRKILDALDGLPKMEPNKA</sequence>
<evidence type="ECO:0000313" key="20">
    <source>
        <dbReference type="EMBL" id="TQF12075.1"/>
    </source>
</evidence>
<dbReference type="FunFam" id="1.10.8.60:FF:000001">
    <property type="entry name" value="ATP-dependent zinc metalloprotease FtsH"/>
    <property type="match status" value="1"/>
</dbReference>
<evidence type="ECO:0000256" key="7">
    <source>
        <dbReference type="ARBA" id="ARBA00022723"/>
    </source>
</evidence>
<evidence type="ECO:0000259" key="19">
    <source>
        <dbReference type="SMART" id="SM00382"/>
    </source>
</evidence>
<comment type="caution">
    <text evidence="20">The sequence shown here is derived from an EMBL/GenBank/DDBJ whole genome shotgun (WGS) entry which is preliminary data.</text>
</comment>
<gene>
    <name evidence="16" type="primary">ftsH</name>
    <name evidence="20" type="ORF">FJV41_31005</name>
</gene>
<feature type="binding site" evidence="16">
    <location>
        <position position="421"/>
    </location>
    <ligand>
        <name>Zn(2+)</name>
        <dbReference type="ChEBI" id="CHEBI:29105"/>
        <note>catalytic</note>
    </ligand>
</feature>
<comment type="function">
    <text evidence="16">Acts as a processive, ATP-dependent zinc metallopeptidase for both cytoplasmic and membrane proteins. Plays a role in the quality control of integral membrane proteins.</text>
</comment>
<evidence type="ECO:0000313" key="21">
    <source>
        <dbReference type="Proteomes" id="UP000315369"/>
    </source>
</evidence>
<dbReference type="InterPro" id="IPR003959">
    <property type="entry name" value="ATPase_AAA_core"/>
</dbReference>
<keyword evidence="6 16" id="KW-0812">Transmembrane</keyword>
<dbReference type="InterPro" id="IPR003960">
    <property type="entry name" value="ATPase_AAA_CS"/>
</dbReference>
<name>A0A540WSS1_9BACT</name>
<evidence type="ECO:0000256" key="14">
    <source>
        <dbReference type="ARBA" id="ARBA00023136"/>
    </source>
</evidence>
<dbReference type="GO" id="GO:0004222">
    <property type="term" value="F:metalloendopeptidase activity"/>
    <property type="evidence" value="ECO:0007669"/>
    <property type="project" value="InterPro"/>
</dbReference>
<dbReference type="Gene3D" id="1.10.8.60">
    <property type="match status" value="1"/>
</dbReference>
<comment type="cofactor">
    <cofactor evidence="16">
        <name>Zn(2+)</name>
        <dbReference type="ChEBI" id="CHEBI:29105"/>
    </cofactor>
    <text evidence="16">Binds 1 zinc ion per subunit.</text>
</comment>
<keyword evidence="13 16" id="KW-0482">Metalloprotease</keyword>
<evidence type="ECO:0000256" key="2">
    <source>
        <dbReference type="ARBA" id="ARBA00010044"/>
    </source>
</evidence>
<evidence type="ECO:0000256" key="8">
    <source>
        <dbReference type="ARBA" id="ARBA00022741"/>
    </source>
</evidence>
<dbReference type="EC" id="3.4.24.-" evidence="16"/>
<feature type="region of interest" description="Disordered" evidence="18">
    <location>
        <begin position="596"/>
        <end position="638"/>
    </location>
</feature>
<evidence type="ECO:0000256" key="5">
    <source>
        <dbReference type="ARBA" id="ARBA00022670"/>
    </source>
</evidence>
<keyword evidence="21" id="KW-1185">Reference proteome</keyword>
<dbReference type="GO" id="GO:0004176">
    <property type="term" value="F:ATP-dependent peptidase activity"/>
    <property type="evidence" value="ECO:0007669"/>
    <property type="project" value="InterPro"/>
</dbReference>
<evidence type="ECO:0000256" key="6">
    <source>
        <dbReference type="ARBA" id="ARBA00022692"/>
    </source>
</evidence>
<dbReference type="GO" id="GO:0005524">
    <property type="term" value="F:ATP binding"/>
    <property type="evidence" value="ECO:0007669"/>
    <property type="project" value="UniProtKB-UniRule"/>
</dbReference>
<keyword evidence="10 16" id="KW-0862">Zinc</keyword>
<feature type="binding site" evidence="16">
    <location>
        <position position="493"/>
    </location>
    <ligand>
        <name>Zn(2+)</name>
        <dbReference type="ChEBI" id="CHEBI:29105"/>
        <note>catalytic</note>
    </ligand>
</feature>
<dbReference type="InterPro" id="IPR003593">
    <property type="entry name" value="AAA+_ATPase"/>
</dbReference>
<organism evidence="20 21">
    <name type="scientific">Myxococcus llanfairpwllgwyngyllgogerychwyrndrobwllllantysiliogogogochensis</name>
    <dbReference type="NCBI Taxonomy" id="2590453"/>
    <lineage>
        <taxon>Bacteria</taxon>
        <taxon>Pseudomonadati</taxon>
        <taxon>Myxococcota</taxon>
        <taxon>Myxococcia</taxon>
        <taxon>Myxococcales</taxon>
        <taxon>Cystobacterineae</taxon>
        <taxon>Myxococcaceae</taxon>
        <taxon>Myxococcus</taxon>
    </lineage>
</organism>
<dbReference type="Proteomes" id="UP000315369">
    <property type="component" value="Unassembled WGS sequence"/>
</dbReference>
<comment type="similarity">
    <text evidence="2 16">In the C-terminal section; belongs to the peptidase M41 family.</text>
</comment>
<evidence type="ECO:0000256" key="10">
    <source>
        <dbReference type="ARBA" id="ARBA00022833"/>
    </source>
</evidence>
<keyword evidence="12 16" id="KW-1133">Transmembrane helix</keyword>
<dbReference type="NCBIfam" id="TIGR01241">
    <property type="entry name" value="FtsH_fam"/>
    <property type="match status" value="1"/>
</dbReference>
<evidence type="ECO:0000256" key="3">
    <source>
        <dbReference type="ARBA" id="ARBA00022475"/>
    </source>
</evidence>
<dbReference type="PROSITE" id="PS00674">
    <property type="entry name" value="AAA"/>
    <property type="match status" value="1"/>
</dbReference>
<dbReference type="GO" id="GO:0008270">
    <property type="term" value="F:zinc ion binding"/>
    <property type="evidence" value="ECO:0007669"/>
    <property type="project" value="UniProtKB-UniRule"/>
</dbReference>
<dbReference type="GO" id="GO:0016887">
    <property type="term" value="F:ATP hydrolysis activity"/>
    <property type="evidence" value="ECO:0007669"/>
    <property type="project" value="UniProtKB-UniRule"/>
</dbReference>
<dbReference type="GO" id="GO:0005886">
    <property type="term" value="C:plasma membrane"/>
    <property type="evidence" value="ECO:0007669"/>
    <property type="project" value="UniProtKB-SubCell"/>
</dbReference>
<evidence type="ECO:0000256" key="16">
    <source>
        <dbReference type="HAMAP-Rule" id="MF_01458"/>
    </source>
</evidence>
<feature type="transmembrane region" description="Helical" evidence="16">
    <location>
        <begin position="102"/>
        <end position="123"/>
    </location>
</feature>
<dbReference type="Pfam" id="PF06480">
    <property type="entry name" value="FtsH_ext"/>
    <property type="match status" value="1"/>
</dbReference>
<keyword evidence="7 16" id="KW-0479">Metal-binding</keyword>
<dbReference type="FunFam" id="3.40.50.300:FF:000001">
    <property type="entry name" value="ATP-dependent zinc metalloprotease FtsH"/>
    <property type="match status" value="1"/>
</dbReference>
<evidence type="ECO:0000256" key="13">
    <source>
        <dbReference type="ARBA" id="ARBA00023049"/>
    </source>
</evidence>
<feature type="active site" evidence="16">
    <location>
        <position position="418"/>
    </location>
</feature>
<dbReference type="GO" id="GO:0006508">
    <property type="term" value="P:proteolysis"/>
    <property type="evidence" value="ECO:0007669"/>
    <property type="project" value="UniProtKB-KW"/>
</dbReference>
<keyword evidence="5 16" id="KW-0645">Protease</keyword>
<dbReference type="SUPFAM" id="SSF52540">
    <property type="entry name" value="P-loop containing nucleoside triphosphate hydrolases"/>
    <property type="match status" value="1"/>
</dbReference>
<dbReference type="InterPro" id="IPR041569">
    <property type="entry name" value="AAA_lid_3"/>
</dbReference>
<feature type="domain" description="AAA+ ATPase" evidence="19">
    <location>
        <begin position="187"/>
        <end position="326"/>
    </location>
</feature>
<evidence type="ECO:0000256" key="1">
    <source>
        <dbReference type="ARBA" id="ARBA00004370"/>
    </source>
</evidence>
<keyword evidence="14 16" id="KW-0472">Membrane</keyword>
<dbReference type="AlphaFoldDB" id="A0A540WSS1"/>
<dbReference type="HAMAP" id="MF_01458">
    <property type="entry name" value="FtsH"/>
    <property type="match status" value="1"/>
</dbReference>
<dbReference type="Gene3D" id="3.40.50.300">
    <property type="entry name" value="P-loop containing nucleotide triphosphate hydrolases"/>
    <property type="match status" value="1"/>
</dbReference>
<dbReference type="InterPro" id="IPR011546">
    <property type="entry name" value="Pept_M41_FtsH_extracell"/>
</dbReference>
<dbReference type="OrthoDB" id="9809379at2"/>
<dbReference type="SUPFAM" id="SSF140990">
    <property type="entry name" value="FtsH protease domain-like"/>
    <property type="match status" value="1"/>
</dbReference>
<dbReference type="SMART" id="SM00382">
    <property type="entry name" value="AAA"/>
    <property type="match status" value="1"/>
</dbReference>
<dbReference type="GO" id="GO:0030163">
    <property type="term" value="P:protein catabolic process"/>
    <property type="evidence" value="ECO:0007669"/>
    <property type="project" value="UniProtKB-UniRule"/>
</dbReference>
<evidence type="ECO:0000256" key="4">
    <source>
        <dbReference type="ARBA" id="ARBA00022519"/>
    </source>
</evidence>
<dbReference type="CDD" id="cd19501">
    <property type="entry name" value="RecA-like_FtsH"/>
    <property type="match status" value="1"/>
</dbReference>
<dbReference type="Gene3D" id="1.20.58.760">
    <property type="entry name" value="Peptidase M41"/>
    <property type="match status" value="1"/>
</dbReference>
<comment type="similarity">
    <text evidence="17">Belongs to the AAA ATPase family.</text>
</comment>
<dbReference type="Pfam" id="PF00004">
    <property type="entry name" value="AAA"/>
    <property type="match status" value="1"/>
</dbReference>
<evidence type="ECO:0000256" key="9">
    <source>
        <dbReference type="ARBA" id="ARBA00022801"/>
    </source>
</evidence>
<feature type="binding site" evidence="16">
    <location>
        <begin position="195"/>
        <end position="202"/>
    </location>
    <ligand>
        <name>ATP</name>
        <dbReference type="ChEBI" id="CHEBI:30616"/>
    </ligand>
</feature>